<keyword evidence="2" id="KW-0732">Signal</keyword>
<reference evidence="8 9" key="1">
    <citation type="journal article" date="2020" name="G3 (Bethesda)">
        <title>Draft Genome of the Common Snapping Turtle, Chelydra serpentina, a Model for Phenotypic Plasticity in Reptiles.</title>
        <authorList>
            <person name="Das D."/>
            <person name="Singh S.K."/>
            <person name="Bierstedt J."/>
            <person name="Erickson A."/>
            <person name="Galli G.L.J."/>
            <person name="Crossley D.A. 2nd"/>
            <person name="Rhen T."/>
        </authorList>
    </citation>
    <scope>NUCLEOTIDE SEQUENCE [LARGE SCALE GENOMIC DNA]</scope>
    <source>
        <strain evidence="8">KW</strain>
    </source>
</reference>
<keyword evidence="4" id="KW-0325">Glycoprotein</keyword>
<gene>
    <name evidence="8" type="ORF">G0U57_011503</name>
</gene>
<dbReference type="InterPro" id="IPR003599">
    <property type="entry name" value="Ig_sub"/>
</dbReference>
<dbReference type="SMART" id="SM00409">
    <property type="entry name" value="IG"/>
    <property type="match status" value="2"/>
</dbReference>
<evidence type="ECO:0000256" key="1">
    <source>
        <dbReference type="ARBA" id="ARBA00004370"/>
    </source>
</evidence>
<dbReference type="InterPro" id="IPR003598">
    <property type="entry name" value="Ig_sub2"/>
</dbReference>
<comment type="subcellular location">
    <subcellularLocation>
        <location evidence="1">Membrane</location>
    </subcellularLocation>
</comment>
<dbReference type="EMBL" id="JAHGAV010000300">
    <property type="protein sequence ID" value="KAG6926763.1"/>
    <property type="molecule type" value="Genomic_DNA"/>
</dbReference>
<name>A0A8T1SDR3_CHESE</name>
<dbReference type="Pfam" id="PF13895">
    <property type="entry name" value="Ig_2"/>
    <property type="match status" value="1"/>
</dbReference>
<evidence type="ECO:0000256" key="2">
    <source>
        <dbReference type="ARBA" id="ARBA00022729"/>
    </source>
</evidence>
<evidence type="ECO:0000313" key="8">
    <source>
        <dbReference type="EMBL" id="KAG6926763.1"/>
    </source>
</evidence>
<keyword evidence="9" id="KW-1185">Reference proteome</keyword>
<dbReference type="SUPFAM" id="SSF48726">
    <property type="entry name" value="Immunoglobulin"/>
    <property type="match status" value="1"/>
</dbReference>
<organism evidence="8 9">
    <name type="scientific">Chelydra serpentina</name>
    <name type="common">Snapping turtle</name>
    <name type="synonym">Testudo serpentina</name>
    <dbReference type="NCBI Taxonomy" id="8475"/>
    <lineage>
        <taxon>Eukaryota</taxon>
        <taxon>Metazoa</taxon>
        <taxon>Chordata</taxon>
        <taxon>Craniata</taxon>
        <taxon>Vertebrata</taxon>
        <taxon>Euteleostomi</taxon>
        <taxon>Archelosauria</taxon>
        <taxon>Testudinata</taxon>
        <taxon>Testudines</taxon>
        <taxon>Cryptodira</taxon>
        <taxon>Durocryptodira</taxon>
        <taxon>Americhelydia</taxon>
        <taxon>Chelydroidea</taxon>
        <taxon>Chelydridae</taxon>
        <taxon>Chelydra</taxon>
    </lineage>
</organism>
<evidence type="ECO:0000256" key="3">
    <source>
        <dbReference type="ARBA" id="ARBA00023136"/>
    </source>
</evidence>
<feature type="compositionally biased region" description="Polar residues" evidence="5">
    <location>
        <begin position="338"/>
        <end position="348"/>
    </location>
</feature>
<evidence type="ECO:0000256" key="6">
    <source>
        <dbReference type="SAM" id="Phobius"/>
    </source>
</evidence>
<dbReference type="OrthoDB" id="6353782at2759"/>
<feature type="non-terminal residue" evidence="8">
    <location>
        <position position="1"/>
    </location>
</feature>
<dbReference type="SMART" id="SM00408">
    <property type="entry name" value="IGc2"/>
    <property type="match status" value="1"/>
</dbReference>
<evidence type="ECO:0000256" key="5">
    <source>
        <dbReference type="SAM" id="MobiDB-lite"/>
    </source>
</evidence>
<dbReference type="PANTHER" id="PTHR12080">
    <property type="entry name" value="SIGNALING LYMPHOCYTIC ACTIVATION MOLECULE"/>
    <property type="match status" value="1"/>
</dbReference>
<dbReference type="Proteomes" id="UP000765507">
    <property type="component" value="Unassembled WGS sequence"/>
</dbReference>
<evidence type="ECO:0000313" key="9">
    <source>
        <dbReference type="Proteomes" id="UP000765507"/>
    </source>
</evidence>
<dbReference type="InterPro" id="IPR007110">
    <property type="entry name" value="Ig-like_dom"/>
</dbReference>
<dbReference type="AlphaFoldDB" id="A0A8T1SDR3"/>
<keyword evidence="3 6" id="KW-0472">Membrane</keyword>
<dbReference type="InterPro" id="IPR013783">
    <property type="entry name" value="Ig-like_fold"/>
</dbReference>
<dbReference type="Gene3D" id="2.60.40.10">
    <property type="entry name" value="Immunoglobulins"/>
    <property type="match status" value="2"/>
</dbReference>
<feature type="compositionally biased region" description="Basic and acidic residues" evidence="5">
    <location>
        <begin position="326"/>
        <end position="337"/>
    </location>
</feature>
<dbReference type="GO" id="GO:0005911">
    <property type="term" value="C:cell-cell junction"/>
    <property type="evidence" value="ECO:0007669"/>
    <property type="project" value="TreeGrafter"/>
</dbReference>
<accession>A0A8T1SDR3</accession>
<protein>
    <submittedName>
        <fullName evidence="8">Hepatic and glial cell adhesion molecule</fullName>
    </submittedName>
</protein>
<dbReference type="InterPro" id="IPR015631">
    <property type="entry name" value="CD2/SLAM_rcpt"/>
</dbReference>
<keyword evidence="6" id="KW-0812">Transmembrane</keyword>
<feature type="domain" description="Ig-like" evidence="7">
    <location>
        <begin position="188"/>
        <end position="270"/>
    </location>
</feature>
<evidence type="ECO:0000259" key="7">
    <source>
        <dbReference type="PROSITE" id="PS50835"/>
    </source>
</evidence>
<feature type="transmembrane region" description="Helical" evidence="6">
    <location>
        <begin position="277"/>
        <end position="297"/>
    </location>
</feature>
<comment type="caution">
    <text evidence="8">The sequence shown here is derived from an EMBL/GenBank/DDBJ whole genome shotgun (WGS) entry which is preliminary data.</text>
</comment>
<sequence>KFAGGCTWDGEVRAVDQLIALGGGRSVGELSPARSGSMDRSGARLLVCFLTVLIWVHEIPAVNDTHITARTLSPCYSANFTPASDRLISAVGCTVVFSPPGLNFSTGIVRWDYKNVSSTDILSIIVYFKEQSKVDLHPSYIGNVEFSKTHWTLQIKLQLGDGGMYSFRTSSHETKWFQLEVIEPLSQPELRSNSSLVGSTTEFVCKVPVGKVDSYQWKKDGKHLPEDSRFLLFQNDSILCILNTTLSDNGVYTCEVGNQVSWNETSLKLVIQNPSNVVVGVVMVIGIVVVLVAVLYVSRKHLKCPTQCYCGHSAHRHCFPGGRSSEQGEHPHGDCREQMSSSSGTPETTVALLDRNPLDSERHPNQASAAS</sequence>
<dbReference type="PANTHER" id="PTHR12080:SF59">
    <property type="entry name" value="HEPATIC AND GLIAL CELL ADHESION MOLECULE"/>
    <property type="match status" value="1"/>
</dbReference>
<dbReference type="GO" id="GO:0016020">
    <property type="term" value="C:membrane"/>
    <property type="evidence" value="ECO:0007669"/>
    <property type="project" value="UniProtKB-SubCell"/>
</dbReference>
<keyword evidence="6" id="KW-1133">Transmembrane helix</keyword>
<proteinExistence type="predicted"/>
<feature type="region of interest" description="Disordered" evidence="5">
    <location>
        <begin position="323"/>
        <end position="371"/>
    </location>
</feature>
<dbReference type="InterPro" id="IPR036179">
    <property type="entry name" value="Ig-like_dom_sf"/>
</dbReference>
<evidence type="ECO:0000256" key="4">
    <source>
        <dbReference type="ARBA" id="ARBA00023180"/>
    </source>
</evidence>
<dbReference type="PROSITE" id="PS50835">
    <property type="entry name" value="IG_LIKE"/>
    <property type="match status" value="1"/>
</dbReference>